<evidence type="ECO:0000256" key="1">
    <source>
        <dbReference type="SAM" id="MobiDB-lite"/>
    </source>
</evidence>
<proteinExistence type="predicted"/>
<gene>
    <name evidence="2" type="ORF">EYC84_007831</name>
</gene>
<comment type="caution">
    <text evidence="2">The sequence shown here is derived from an EMBL/GenBank/DDBJ whole genome shotgun (WGS) entry which is preliminary data.</text>
</comment>
<keyword evidence="3" id="KW-1185">Reference proteome</keyword>
<feature type="compositionally biased region" description="Polar residues" evidence="1">
    <location>
        <begin position="1"/>
        <end position="10"/>
    </location>
</feature>
<evidence type="ECO:0000313" key="3">
    <source>
        <dbReference type="Proteomes" id="UP000322873"/>
    </source>
</evidence>
<organism evidence="2 3">
    <name type="scientific">Monilinia fructicola</name>
    <name type="common">Brown rot fungus</name>
    <name type="synonym">Ciboria fructicola</name>
    <dbReference type="NCBI Taxonomy" id="38448"/>
    <lineage>
        <taxon>Eukaryota</taxon>
        <taxon>Fungi</taxon>
        <taxon>Dikarya</taxon>
        <taxon>Ascomycota</taxon>
        <taxon>Pezizomycotina</taxon>
        <taxon>Leotiomycetes</taxon>
        <taxon>Helotiales</taxon>
        <taxon>Sclerotiniaceae</taxon>
        <taxon>Monilinia</taxon>
    </lineage>
</organism>
<sequence>MHIAPSQLSSMPRPKHKKQKTGHGPQSCHPCILSAFSITPQSVELYDWIGVRRGPRKKLQQEKCFRGLKPLGRMCCDVTDAYSIMRLLASAS</sequence>
<dbReference type="Proteomes" id="UP000322873">
    <property type="component" value="Unassembled WGS sequence"/>
</dbReference>
<evidence type="ECO:0000313" key="2">
    <source>
        <dbReference type="EMBL" id="KAA8568852.1"/>
    </source>
</evidence>
<feature type="region of interest" description="Disordered" evidence="1">
    <location>
        <begin position="1"/>
        <end position="26"/>
    </location>
</feature>
<reference evidence="2 3" key="1">
    <citation type="submission" date="2019-06" db="EMBL/GenBank/DDBJ databases">
        <title>Genome Sequence of the Brown Rot Fungal Pathogen Monilinia fructicola.</title>
        <authorList>
            <person name="De Miccolis Angelini R.M."/>
            <person name="Landi L."/>
            <person name="Abate D."/>
            <person name="Pollastro S."/>
            <person name="Romanazzi G."/>
            <person name="Faretra F."/>
        </authorList>
    </citation>
    <scope>NUCLEOTIDE SEQUENCE [LARGE SCALE GENOMIC DNA]</scope>
    <source>
        <strain evidence="2 3">Mfrc123</strain>
    </source>
</reference>
<dbReference type="EMBL" id="VICG01000009">
    <property type="protein sequence ID" value="KAA8568852.1"/>
    <property type="molecule type" value="Genomic_DNA"/>
</dbReference>
<accession>A0A5M9JM17</accession>
<dbReference type="AlphaFoldDB" id="A0A5M9JM17"/>
<protein>
    <submittedName>
        <fullName evidence="2">Uncharacterized protein</fullName>
    </submittedName>
</protein>
<name>A0A5M9JM17_MONFR</name>